<dbReference type="Pfam" id="PF13577">
    <property type="entry name" value="SnoaL_4"/>
    <property type="match status" value="1"/>
</dbReference>
<accession>A0A974VZ17</accession>
<dbReference type="Gene3D" id="3.10.450.50">
    <property type="match status" value="1"/>
</dbReference>
<proteinExistence type="predicted"/>
<gene>
    <name evidence="3" type="ORF">JWS13_05820</name>
</gene>
<dbReference type="RefSeq" id="WP_206004922.1">
    <property type="nucleotide sequence ID" value="NZ_CP070619.1"/>
</dbReference>
<dbReference type="EMBL" id="CP070619">
    <property type="protein sequence ID" value="QSE88169.1"/>
    <property type="molecule type" value="Genomic_DNA"/>
</dbReference>
<evidence type="ECO:0000313" key="4">
    <source>
        <dbReference type="Proteomes" id="UP000662986"/>
    </source>
</evidence>
<dbReference type="SUPFAM" id="SSF54427">
    <property type="entry name" value="NTF2-like"/>
    <property type="match status" value="1"/>
</dbReference>
<name>A0A974VZ17_9NOCA</name>
<reference evidence="3 4" key="1">
    <citation type="journal article" date="2021" name="Microbiol. Resour. Announc.">
        <title>Complete Genome Sequences of Two Rhodococcus sp. Strains with Large and Linear Chromosomes, Isolated from Apple Rhizosphere.</title>
        <authorList>
            <person name="Benning S."/>
            <person name="Brugnone N."/>
            <person name="Siani R."/>
            <person name="Kublik S."/>
            <person name="Schloter M."/>
            <person name="Rad V."/>
        </authorList>
    </citation>
    <scope>NUCLEOTIDE SEQUENCE [LARGE SCALE GENOMIC DNA]</scope>
    <source>
        <strain evidence="3 4">R79</strain>
    </source>
</reference>
<evidence type="ECO:0000256" key="1">
    <source>
        <dbReference type="SAM" id="MobiDB-lite"/>
    </source>
</evidence>
<evidence type="ECO:0000259" key="2">
    <source>
        <dbReference type="Pfam" id="PF13577"/>
    </source>
</evidence>
<keyword evidence="4" id="KW-1185">Reference proteome</keyword>
<feature type="region of interest" description="Disordered" evidence="1">
    <location>
        <begin position="145"/>
        <end position="177"/>
    </location>
</feature>
<evidence type="ECO:0000313" key="3">
    <source>
        <dbReference type="EMBL" id="QSE88169.1"/>
    </source>
</evidence>
<sequence>MTTTDTRAPDPRRLQELLDRQEIHDALLRYTRGVDRLDEDLLRSAYHPGAIDDHGIFRGTVEEFIPWAFAGHRASHHGEQHYITNHTCEIDGDVAHTETYFVMVGQNRSGTPVTLHGGRYVDRFERRDGEWRIAHRISMVEWTGGVTTPDLPPVDRRQNGTVARDRSDTSYDRPLLTDERRTLEI</sequence>
<protein>
    <submittedName>
        <fullName evidence="3">Nuclear transport factor 2 family protein</fullName>
    </submittedName>
</protein>
<dbReference type="InterPro" id="IPR037401">
    <property type="entry name" value="SnoaL-like"/>
</dbReference>
<reference evidence="3 4" key="2">
    <citation type="journal article" date="2022" name="Arch. Microbiol.">
        <title>Rhodococcus pseudokoreensis sp. nov. isolated from the rhizosphere of young M26 apple rootstocks.</title>
        <authorList>
            <person name="Kampfer P."/>
            <person name="Glaeser S.P."/>
            <person name="Blom J."/>
            <person name="Wolf J."/>
            <person name="Benning S."/>
            <person name="Schloter M."/>
            <person name="Neumann-Schaal M."/>
        </authorList>
    </citation>
    <scope>NUCLEOTIDE SEQUENCE [LARGE SCALE GENOMIC DNA]</scope>
    <source>
        <strain evidence="3 4">R79</strain>
    </source>
</reference>
<dbReference type="Proteomes" id="UP000662986">
    <property type="component" value="Chromosome"/>
</dbReference>
<dbReference type="InterPro" id="IPR032710">
    <property type="entry name" value="NTF2-like_dom_sf"/>
</dbReference>
<feature type="compositionally biased region" description="Basic and acidic residues" evidence="1">
    <location>
        <begin position="153"/>
        <end position="177"/>
    </location>
</feature>
<organism evidence="3 4">
    <name type="scientific">Rhodococcus pseudokoreensis</name>
    <dbReference type="NCBI Taxonomy" id="2811421"/>
    <lineage>
        <taxon>Bacteria</taxon>
        <taxon>Bacillati</taxon>
        <taxon>Actinomycetota</taxon>
        <taxon>Actinomycetes</taxon>
        <taxon>Mycobacteriales</taxon>
        <taxon>Nocardiaceae</taxon>
        <taxon>Rhodococcus</taxon>
    </lineage>
</organism>
<feature type="domain" description="SnoaL-like" evidence="2">
    <location>
        <begin position="15"/>
        <end position="136"/>
    </location>
</feature>